<name>A0A166H4T6_9AGAM</name>
<protein>
    <submittedName>
        <fullName evidence="2">Uncharacterized protein</fullName>
    </submittedName>
</protein>
<keyword evidence="3" id="KW-1185">Reference proteome</keyword>
<proteinExistence type="predicted"/>
<dbReference type="EMBL" id="KV417572">
    <property type="protein sequence ID" value="KZP18480.1"/>
    <property type="molecule type" value="Genomic_DNA"/>
</dbReference>
<accession>A0A166H4T6</accession>
<reference evidence="2 3" key="1">
    <citation type="journal article" date="2016" name="Mol. Biol. Evol.">
        <title>Comparative Genomics of Early-Diverging Mushroom-Forming Fungi Provides Insights into the Origins of Lignocellulose Decay Capabilities.</title>
        <authorList>
            <person name="Nagy L.G."/>
            <person name="Riley R."/>
            <person name="Tritt A."/>
            <person name="Adam C."/>
            <person name="Daum C."/>
            <person name="Floudas D."/>
            <person name="Sun H."/>
            <person name="Yadav J.S."/>
            <person name="Pangilinan J."/>
            <person name="Larsson K.H."/>
            <person name="Matsuura K."/>
            <person name="Barry K."/>
            <person name="Labutti K."/>
            <person name="Kuo R."/>
            <person name="Ohm R.A."/>
            <person name="Bhattacharya S.S."/>
            <person name="Shirouzu T."/>
            <person name="Yoshinaga Y."/>
            <person name="Martin F.M."/>
            <person name="Grigoriev I.V."/>
            <person name="Hibbett D.S."/>
        </authorList>
    </citation>
    <scope>NUCLEOTIDE SEQUENCE [LARGE SCALE GENOMIC DNA]</scope>
    <source>
        <strain evidence="2 3">CBS 109695</strain>
    </source>
</reference>
<dbReference type="AlphaFoldDB" id="A0A166H4T6"/>
<feature type="region of interest" description="Disordered" evidence="1">
    <location>
        <begin position="1"/>
        <end position="33"/>
    </location>
</feature>
<organism evidence="2 3">
    <name type="scientific">Athelia psychrophila</name>
    <dbReference type="NCBI Taxonomy" id="1759441"/>
    <lineage>
        <taxon>Eukaryota</taxon>
        <taxon>Fungi</taxon>
        <taxon>Dikarya</taxon>
        <taxon>Basidiomycota</taxon>
        <taxon>Agaricomycotina</taxon>
        <taxon>Agaricomycetes</taxon>
        <taxon>Agaricomycetidae</taxon>
        <taxon>Atheliales</taxon>
        <taxon>Atheliaceae</taxon>
        <taxon>Athelia</taxon>
    </lineage>
</organism>
<evidence type="ECO:0000313" key="3">
    <source>
        <dbReference type="Proteomes" id="UP000076532"/>
    </source>
</evidence>
<evidence type="ECO:0000313" key="2">
    <source>
        <dbReference type="EMBL" id="KZP18480.1"/>
    </source>
</evidence>
<sequence>MQRAEAHAPQMARRVPPHIWPDDIPEGPATPQRASASFFTEASGNSRVVNIYGDQNNTYEGLDPTERTSLLQIMQRPERHVADLEESRGRFARDLEAHGNKDDNTITIVVNRTHLAFLETIYVLERLRKG</sequence>
<gene>
    <name evidence="2" type="ORF">FIBSPDRAFT_956266</name>
</gene>
<dbReference type="Proteomes" id="UP000076532">
    <property type="component" value="Unassembled WGS sequence"/>
</dbReference>
<evidence type="ECO:0000256" key="1">
    <source>
        <dbReference type="SAM" id="MobiDB-lite"/>
    </source>
</evidence>